<organism evidence="1">
    <name type="scientific">marine sediment metagenome</name>
    <dbReference type="NCBI Taxonomy" id="412755"/>
    <lineage>
        <taxon>unclassified sequences</taxon>
        <taxon>metagenomes</taxon>
        <taxon>ecological metagenomes</taxon>
    </lineage>
</organism>
<dbReference type="AlphaFoldDB" id="A0A0F9HYV0"/>
<protein>
    <recommendedName>
        <fullName evidence="2">Solute-binding protein family 3/N-terminal domain-containing protein</fullName>
    </recommendedName>
</protein>
<comment type="caution">
    <text evidence="1">The sequence shown here is derived from an EMBL/GenBank/DDBJ whole genome shotgun (WGS) entry which is preliminary data.</text>
</comment>
<accession>A0A0F9HYV0</accession>
<sequence>MRYAHDGSLCILRRLRRVASLGLLLGLLWAPLASQSALASGVSSVSLNPPQQDYLLWYRNYDSPAIHALVSLALAKTPEYGEFRILRSAELSQGRALRELESGDNRLVDIINVAATAERESFLTPIPVPVDGGLLGFRVCVVEPENLPLFEDIHSLADLRNRGIRIGQGAHWPDTSILRENQITVVTHPRYEILFGMLRENRFDCFARGVSEVAYDLAIENDPNLVIEPKLVLAYPMPSYLFVGPDDLLIAHRLQLGMERAIRDGSFGDFLRRYYGAAVDALNLEKRTMIVLDNPFLNNELDNVGRQTLNSLRWRLELLGR</sequence>
<proteinExistence type="predicted"/>
<dbReference type="SUPFAM" id="SSF53850">
    <property type="entry name" value="Periplasmic binding protein-like II"/>
    <property type="match status" value="1"/>
</dbReference>
<evidence type="ECO:0008006" key="2">
    <source>
        <dbReference type="Google" id="ProtNLM"/>
    </source>
</evidence>
<reference evidence="1" key="1">
    <citation type="journal article" date="2015" name="Nature">
        <title>Complex archaea that bridge the gap between prokaryotes and eukaryotes.</title>
        <authorList>
            <person name="Spang A."/>
            <person name="Saw J.H."/>
            <person name="Jorgensen S.L."/>
            <person name="Zaremba-Niedzwiedzka K."/>
            <person name="Martijn J."/>
            <person name="Lind A.E."/>
            <person name="van Eijk R."/>
            <person name="Schleper C."/>
            <person name="Guy L."/>
            <person name="Ettema T.J."/>
        </authorList>
    </citation>
    <scope>NUCLEOTIDE SEQUENCE</scope>
</reference>
<name>A0A0F9HYV0_9ZZZZ</name>
<gene>
    <name evidence="1" type="ORF">LCGC14_1646310</name>
</gene>
<evidence type="ECO:0000313" key="1">
    <source>
        <dbReference type="EMBL" id="KKM20352.1"/>
    </source>
</evidence>
<dbReference type="EMBL" id="LAZR01013785">
    <property type="protein sequence ID" value="KKM20352.1"/>
    <property type="molecule type" value="Genomic_DNA"/>
</dbReference>